<accession>A0A1S8CF56</accession>
<proteinExistence type="predicted"/>
<evidence type="ECO:0000313" key="2">
    <source>
        <dbReference type="EMBL" id="OMQ20547.1"/>
    </source>
</evidence>
<dbReference type="EMBL" id="MOXD01000011">
    <property type="protein sequence ID" value="OMQ20547.1"/>
    <property type="molecule type" value="Genomic_DNA"/>
</dbReference>
<dbReference type="RefSeq" id="WP_076943487.1">
    <property type="nucleotide sequence ID" value="NZ_MOXD01000011.1"/>
</dbReference>
<dbReference type="Pfam" id="PF11120">
    <property type="entry name" value="CBP_BcsF"/>
    <property type="match status" value="1"/>
</dbReference>
<dbReference type="NCBIfam" id="TIGR03493">
    <property type="entry name" value="cellullose_BcsF"/>
    <property type="match status" value="1"/>
</dbReference>
<evidence type="ECO:0008006" key="4">
    <source>
        <dbReference type="Google" id="ProtNLM"/>
    </source>
</evidence>
<organism evidence="2 3">
    <name type="scientific">Serratia oryzae</name>
    <dbReference type="NCBI Taxonomy" id="2034155"/>
    <lineage>
        <taxon>Bacteria</taxon>
        <taxon>Pseudomonadati</taxon>
        <taxon>Pseudomonadota</taxon>
        <taxon>Gammaproteobacteria</taxon>
        <taxon>Enterobacterales</taxon>
        <taxon>Yersiniaceae</taxon>
        <taxon>Serratia</taxon>
    </lineage>
</organism>
<gene>
    <name evidence="2" type="ORF">BMI79_17485</name>
</gene>
<evidence type="ECO:0000256" key="1">
    <source>
        <dbReference type="SAM" id="Phobius"/>
    </source>
</evidence>
<dbReference type="OrthoDB" id="6469731at2"/>
<dbReference type="InterPro" id="IPR019995">
    <property type="entry name" value="Cellulose_BcsF/YhjT"/>
</dbReference>
<keyword evidence="1" id="KW-0472">Membrane</keyword>
<feature type="transmembrane region" description="Helical" evidence="1">
    <location>
        <begin position="6"/>
        <end position="25"/>
    </location>
</feature>
<sequence>MNDISDIIQITLLCALIFIPLGYSLHRRFPNWRQHCQNRLFSARYLKRAGLWIRQDNSSQIKREKHNG</sequence>
<dbReference type="AlphaFoldDB" id="A0A1S8CF56"/>
<reference evidence="2 3" key="1">
    <citation type="submission" date="2016-11" db="EMBL/GenBank/DDBJ databases">
        <title>Rahnella oryzae sp. nov., isolated from rice root.</title>
        <authorList>
            <person name="Zhang X.-X."/>
            <person name="Zhang J."/>
        </authorList>
    </citation>
    <scope>NUCLEOTIDE SEQUENCE [LARGE SCALE GENOMIC DNA]</scope>
    <source>
        <strain evidence="2 3">J11-6</strain>
    </source>
</reference>
<dbReference type="Proteomes" id="UP000216021">
    <property type="component" value="Unassembled WGS sequence"/>
</dbReference>
<keyword evidence="1" id="KW-1133">Transmembrane helix</keyword>
<evidence type="ECO:0000313" key="3">
    <source>
        <dbReference type="Proteomes" id="UP000216021"/>
    </source>
</evidence>
<protein>
    <recommendedName>
        <fullName evidence="4">Cellulose biosynthesis protein BcsF</fullName>
    </recommendedName>
</protein>
<comment type="caution">
    <text evidence="2">The sequence shown here is derived from an EMBL/GenBank/DDBJ whole genome shotgun (WGS) entry which is preliminary data.</text>
</comment>
<name>A0A1S8CF56_9GAMM</name>
<keyword evidence="1" id="KW-0812">Transmembrane</keyword>
<dbReference type="STRING" id="2034155.BMI79_17485"/>
<keyword evidence="3" id="KW-1185">Reference proteome</keyword>